<proteinExistence type="predicted"/>
<evidence type="ECO:0008006" key="3">
    <source>
        <dbReference type="Google" id="ProtNLM"/>
    </source>
</evidence>
<reference evidence="1" key="1">
    <citation type="submission" date="2022-07" db="EMBL/GenBank/DDBJ databases">
        <title>Isolation, identification, and degradation of a PFOSA degrading strain from sewage treatment plant.</title>
        <authorList>
            <person name="Zhang L."/>
            <person name="Huo Y."/>
        </authorList>
    </citation>
    <scope>NUCLEOTIDE SEQUENCE</scope>
    <source>
        <strain evidence="1">C1</strain>
    </source>
</reference>
<dbReference type="RefSeq" id="WP_256552366.1">
    <property type="nucleotide sequence ID" value="NZ_CP101751.1"/>
</dbReference>
<name>A0ABY5IV50_9FLAO</name>
<accession>A0ABY5IV50</accession>
<dbReference type="Proteomes" id="UP001059844">
    <property type="component" value="Chromosome"/>
</dbReference>
<evidence type="ECO:0000313" key="2">
    <source>
        <dbReference type="Proteomes" id="UP001059844"/>
    </source>
</evidence>
<organism evidence="1 2">
    <name type="scientific">Flavobacterium cerinum</name>
    <dbReference type="NCBI Taxonomy" id="2502784"/>
    <lineage>
        <taxon>Bacteria</taxon>
        <taxon>Pseudomonadati</taxon>
        <taxon>Bacteroidota</taxon>
        <taxon>Flavobacteriia</taxon>
        <taxon>Flavobacteriales</taxon>
        <taxon>Flavobacteriaceae</taxon>
        <taxon>Flavobacterium</taxon>
    </lineage>
</organism>
<keyword evidence="2" id="KW-1185">Reference proteome</keyword>
<sequence length="143" mass="16855">MKKLVIILTLLFCFSCDPMNDKMSFYNNSDSDVYVRMLFFQDTAITGTMAGLRDVKAREIEEIGKLYSWESEFEDAKNDSLCVVVYQGYDFLNDPYEQSNKIKSDSLLNIGDFKYKKYTIKDFEKKKWRVTYPNDGFKDGKFR</sequence>
<evidence type="ECO:0000313" key="1">
    <source>
        <dbReference type="EMBL" id="UUC46707.1"/>
    </source>
</evidence>
<protein>
    <recommendedName>
        <fullName evidence="3">Lipoprotein</fullName>
    </recommendedName>
</protein>
<dbReference type="EMBL" id="CP101751">
    <property type="protein sequence ID" value="UUC46707.1"/>
    <property type="molecule type" value="Genomic_DNA"/>
</dbReference>
<gene>
    <name evidence="1" type="ORF">NOX80_05780</name>
</gene>